<evidence type="ECO:0000256" key="1">
    <source>
        <dbReference type="SAM" id="MobiDB-lite"/>
    </source>
</evidence>
<dbReference type="InParanoid" id="E9G858"/>
<gene>
    <name evidence="2" type="ORF">DAPPUDRAFT_239034</name>
</gene>
<dbReference type="AlphaFoldDB" id="E9G858"/>
<evidence type="ECO:0000313" key="2">
    <source>
        <dbReference type="EMBL" id="EFX83919.1"/>
    </source>
</evidence>
<sequence>MESRDTGPGERAAAAPVAAMVYTRPIKQSESDLRSRTLFQPQHSATTSSSSVQPSGVARKKQIAPGCNSPEIWTLLPRVYFDSFHTTATATMKGEEEEEEEGASCYCPSDHLFSAGLDIQPKSHMCWGEYNSNFCAQNSPAACYCWYNNNPCTQIPHLHRIHRGNMEEHWLHNGTRNKVSSSMSSDKDRSAVVLPNVENDGETQE</sequence>
<dbReference type="EMBL" id="GL732535">
    <property type="protein sequence ID" value="EFX83919.1"/>
    <property type="molecule type" value="Genomic_DNA"/>
</dbReference>
<organism evidence="2 3">
    <name type="scientific">Daphnia pulex</name>
    <name type="common">Water flea</name>
    <dbReference type="NCBI Taxonomy" id="6669"/>
    <lineage>
        <taxon>Eukaryota</taxon>
        <taxon>Metazoa</taxon>
        <taxon>Ecdysozoa</taxon>
        <taxon>Arthropoda</taxon>
        <taxon>Crustacea</taxon>
        <taxon>Branchiopoda</taxon>
        <taxon>Diplostraca</taxon>
        <taxon>Cladocera</taxon>
        <taxon>Anomopoda</taxon>
        <taxon>Daphniidae</taxon>
        <taxon>Daphnia</taxon>
    </lineage>
</organism>
<dbReference type="Proteomes" id="UP000000305">
    <property type="component" value="Unassembled WGS sequence"/>
</dbReference>
<evidence type="ECO:0000313" key="3">
    <source>
        <dbReference type="Proteomes" id="UP000000305"/>
    </source>
</evidence>
<reference evidence="2 3" key="1">
    <citation type="journal article" date="2011" name="Science">
        <title>The ecoresponsive genome of Daphnia pulex.</title>
        <authorList>
            <person name="Colbourne J.K."/>
            <person name="Pfrender M.E."/>
            <person name="Gilbert D."/>
            <person name="Thomas W.K."/>
            <person name="Tucker A."/>
            <person name="Oakley T.H."/>
            <person name="Tokishita S."/>
            <person name="Aerts A."/>
            <person name="Arnold G.J."/>
            <person name="Basu M.K."/>
            <person name="Bauer D.J."/>
            <person name="Caceres C.E."/>
            <person name="Carmel L."/>
            <person name="Casola C."/>
            <person name="Choi J.H."/>
            <person name="Detter J.C."/>
            <person name="Dong Q."/>
            <person name="Dusheyko S."/>
            <person name="Eads B.D."/>
            <person name="Frohlich T."/>
            <person name="Geiler-Samerotte K.A."/>
            <person name="Gerlach D."/>
            <person name="Hatcher P."/>
            <person name="Jogdeo S."/>
            <person name="Krijgsveld J."/>
            <person name="Kriventseva E.V."/>
            <person name="Kultz D."/>
            <person name="Laforsch C."/>
            <person name="Lindquist E."/>
            <person name="Lopez J."/>
            <person name="Manak J.R."/>
            <person name="Muller J."/>
            <person name="Pangilinan J."/>
            <person name="Patwardhan R.P."/>
            <person name="Pitluck S."/>
            <person name="Pritham E.J."/>
            <person name="Rechtsteiner A."/>
            <person name="Rho M."/>
            <person name="Rogozin I.B."/>
            <person name="Sakarya O."/>
            <person name="Salamov A."/>
            <person name="Schaack S."/>
            <person name="Shapiro H."/>
            <person name="Shiga Y."/>
            <person name="Skalitzky C."/>
            <person name="Smith Z."/>
            <person name="Souvorov A."/>
            <person name="Sung W."/>
            <person name="Tang Z."/>
            <person name="Tsuchiya D."/>
            <person name="Tu H."/>
            <person name="Vos H."/>
            <person name="Wang M."/>
            <person name="Wolf Y.I."/>
            <person name="Yamagata H."/>
            <person name="Yamada T."/>
            <person name="Ye Y."/>
            <person name="Shaw J.R."/>
            <person name="Andrews J."/>
            <person name="Crease T.J."/>
            <person name="Tang H."/>
            <person name="Lucas S.M."/>
            <person name="Robertson H.M."/>
            <person name="Bork P."/>
            <person name="Koonin E.V."/>
            <person name="Zdobnov E.M."/>
            <person name="Grigoriev I.V."/>
            <person name="Lynch M."/>
            <person name="Boore J.L."/>
        </authorList>
    </citation>
    <scope>NUCLEOTIDE SEQUENCE [LARGE SCALE GENOMIC DNA]</scope>
</reference>
<proteinExistence type="predicted"/>
<protein>
    <submittedName>
        <fullName evidence="2">Uncharacterized protein</fullName>
    </submittedName>
</protein>
<keyword evidence="3" id="KW-1185">Reference proteome</keyword>
<feature type="compositionally biased region" description="Low complexity" evidence="1">
    <location>
        <begin position="41"/>
        <end position="57"/>
    </location>
</feature>
<feature type="region of interest" description="Disordered" evidence="1">
    <location>
        <begin position="29"/>
        <end position="63"/>
    </location>
</feature>
<name>E9G858_DAPPU</name>
<feature type="region of interest" description="Disordered" evidence="1">
    <location>
        <begin position="176"/>
        <end position="205"/>
    </location>
</feature>
<dbReference type="HOGENOM" id="CLU_1338755_0_0_1"/>
<dbReference type="KEGG" id="dpx:DAPPUDRAFT_239034"/>
<accession>E9G858</accession>